<comment type="caution">
    <text evidence="3">The sequence shown here is derived from an EMBL/GenBank/DDBJ whole genome shotgun (WGS) entry which is preliminary data.</text>
</comment>
<keyword evidence="2" id="KW-0546">Nucleotide metabolism</keyword>
<sequence length="203" mass="22367">MIIAVFVARENTASPSRDAFFVVFREGVFRGGIDRQLHPLSTGSDMFESGAYVADALGDVADEQVQPNGVDLTLARVEEQREPGRITTDGKTVGDRGEVATVERDGRELYELDPGYYVAGYAETVRVPEEHVGYVYPRSSLMRNSCMLHTAVWDAGYEGKGEGLLEVGHPIEIERGARFAQFVLAEAEHEGEYAGSYQGERVE</sequence>
<proteinExistence type="predicted"/>
<protein>
    <submittedName>
        <fullName evidence="3">Deoxyuridine 5'-triphosphate nucleotidohydrolase</fullName>
    </submittedName>
</protein>
<dbReference type="InterPro" id="IPR011962">
    <property type="entry name" value="dCTP_deaminase"/>
</dbReference>
<gene>
    <name evidence="3" type="ORF">MBEHAL_0077</name>
</gene>
<dbReference type="eggNOG" id="arCOG04048">
    <property type="taxonomic scope" value="Archaea"/>
</dbReference>
<dbReference type="Proteomes" id="UP000016986">
    <property type="component" value="Unassembled WGS sequence"/>
</dbReference>
<dbReference type="EMBL" id="BATA01000001">
    <property type="protein sequence ID" value="GAD51317.1"/>
    <property type="molecule type" value="Genomic_DNA"/>
</dbReference>
<evidence type="ECO:0000256" key="1">
    <source>
        <dbReference type="ARBA" id="ARBA00022801"/>
    </source>
</evidence>
<evidence type="ECO:0000313" key="3">
    <source>
        <dbReference type="EMBL" id="GAD51317.1"/>
    </source>
</evidence>
<keyword evidence="4" id="KW-1185">Reference proteome</keyword>
<dbReference type="CDD" id="cd07557">
    <property type="entry name" value="trimeric_dUTPase"/>
    <property type="match status" value="1"/>
</dbReference>
<organism evidence="3 4">
    <name type="scientific">Halarchaeum acidiphilum MH1-52-1</name>
    <dbReference type="NCBI Taxonomy" id="1261545"/>
    <lineage>
        <taxon>Archaea</taxon>
        <taxon>Methanobacteriati</taxon>
        <taxon>Methanobacteriota</taxon>
        <taxon>Stenosarchaea group</taxon>
        <taxon>Halobacteria</taxon>
        <taxon>Halobacteriales</taxon>
        <taxon>Halobacteriaceae</taxon>
    </lineage>
</organism>
<dbReference type="SUPFAM" id="SSF51283">
    <property type="entry name" value="dUTPase-like"/>
    <property type="match status" value="1"/>
</dbReference>
<dbReference type="Gene3D" id="2.70.40.10">
    <property type="match status" value="1"/>
</dbReference>
<reference evidence="3 4" key="1">
    <citation type="submission" date="2013-09" db="EMBL/GenBank/DDBJ databases">
        <title>Whole genome sequencing of Halarchaeum acidiphilum strain MH1-52-1.</title>
        <authorList>
            <person name="Shimane Y."/>
            <person name="Minegishi H."/>
            <person name="Nishi S."/>
            <person name="Echigo A."/>
            <person name="Shuto A."/>
            <person name="Konishi M."/>
            <person name="Ito T."/>
            <person name="Ohkuma M."/>
            <person name="Ohta Y."/>
            <person name="Nagano Y."/>
            <person name="Tsubouchi T."/>
            <person name="Mori K."/>
            <person name="Usui K."/>
            <person name="Kamekura M."/>
            <person name="Usami R."/>
            <person name="Takaki Y."/>
            <person name="Hatada Y."/>
        </authorList>
    </citation>
    <scope>NUCLEOTIDE SEQUENCE [LARGE SCALE GENOMIC DNA]</scope>
    <source>
        <strain evidence="3 4">JCM 16109</strain>
    </source>
</reference>
<name>U2YRI5_9EURY</name>
<dbReference type="InterPro" id="IPR036157">
    <property type="entry name" value="dUTPase-like_sf"/>
</dbReference>
<dbReference type="Pfam" id="PF22769">
    <property type="entry name" value="DCD"/>
    <property type="match status" value="1"/>
</dbReference>
<keyword evidence="1 3" id="KW-0378">Hydrolase</keyword>
<dbReference type="AlphaFoldDB" id="U2YRI5"/>
<dbReference type="InterPro" id="IPR033704">
    <property type="entry name" value="dUTPase_trimeric"/>
</dbReference>
<dbReference type="GO" id="GO:0006229">
    <property type="term" value="P:dUTP biosynthetic process"/>
    <property type="evidence" value="ECO:0007669"/>
    <property type="project" value="InterPro"/>
</dbReference>
<evidence type="ECO:0000256" key="2">
    <source>
        <dbReference type="ARBA" id="ARBA00023080"/>
    </source>
</evidence>
<dbReference type="GO" id="GO:0008829">
    <property type="term" value="F:dCTP deaminase activity"/>
    <property type="evidence" value="ECO:0007669"/>
    <property type="project" value="InterPro"/>
</dbReference>
<dbReference type="PANTHER" id="PTHR42680">
    <property type="entry name" value="DCTP DEAMINASE"/>
    <property type="match status" value="1"/>
</dbReference>
<dbReference type="NCBIfam" id="NF002598">
    <property type="entry name" value="PRK02253.1"/>
    <property type="match status" value="1"/>
</dbReference>
<accession>U2YRI5</accession>
<evidence type="ECO:0000313" key="4">
    <source>
        <dbReference type="Proteomes" id="UP000016986"/>
    </source>
</evidence>
<dbReference type="PANTHER" id="PTHR42680:SF1">
    <property type="entry name" value="DEOXYURIDINE 5'-TRIPHOSPHATE NUCLEOTIDOHYDROLASE"/>
    <property type="match status" value="1"/>
</dbReference>